<gene>
    <name evidence="6" type="ORF">HaLaN_10456</name>
</gene>
<dbReference type="GO" id="GO:0018738">
    <property type="term" value="F:S-formylglutathione hydrolase activity"/>
    <property type="evidence" value="ECO:0007669"/>
    <property type="project" value="UniProtKB-EC"/>
</dbReference>
<protein>
    <recommendedName>
        <fullName evidence="3">S-formylglutathione hydrolase</fullName>
        <ecNumber evidence="2">3.1.2.12</ecNumber>
    </recommendedName>
</protein>
<name>A0A699YVY9_HAELA</name>
<dbReference type="InterPro" id="IPR014186">
    <property type="entry name" value="S-formylglutathione_hydrol"/>
</dbReference>
<sequence>MDKLEPVSSWKQFGGWNRRYKVKSSSLGGTDTVFTVYTPPAAENGPVPVVYFLSGLTCTDDNFITKAGAQAAASRLGLALVAPDTSPRGLGVEGEAESWDFGVGAGFYLNATQP</sequence>
<evidence type="ECO:0000313" key="6">
    <source>
        <dbReference type="EMBL" id="GFH14407.1"/>
    </source>
</evidence>
<reference evidence="6 7" key="1">
    <citation type="submission" date="2020-02" db="EMBL/GenBank/DDBJ databases">
        <title>Draft genome sequence of Haematococcus lacustris strain NIES-144.</title>
        <authorList>
            <person name="Morimoto D."/>
            <person name="Nakagawa S."/>
            <person name="Yoshida T."/>
            <person name="Sawayama S."/>
        </authorList>
    </citation>
    <scope>NUCLEOTIDE SEQUENCE [LARGE SCALE GENOMIC DNA]</scope>
    <source>
        <strain evidence="6 7">NIES-144</strain>
    </source>
</reference>
<evidence type="ECO:0000256" key="1">
    <source>
        <dbReference type="ARBA" id="ARBA00005622"/>
    </source>
</evidence>
<dbReference type="EMBL" id="BLLF01000722">
    <property type="protein sequence ID" value="GFH14407.1"/>
    <property type="molecule type" value="Genomic_DNA"/>
</dbReference>
<evidence type="ECO:0000256" key="5">
    <source>
        <dbReference type="ARBA" id="ARBA00022801"/>
    </source>
</evidence>
<feature type="non-terminal residue" evidence="6">
    <location>
        <position position="1"/>
    </location>
</feature>
<comment type="similarity">
    <text evidence="1">Belongs to the esterase D family.</text>
</comment>
<dbReference type="EC" id="3.1.2.12" evidence="2"/>
<comment type="caution">
    <text evidence="6">The sequence shown here is derived from an EMBL/GenBank/DDBJ whole genome shotgun (WGS) entry which is preliminary data.</text>
</comment>
<dbReference type="SUPFAM" id="SSF53474">
    <property type="entry name" value="alpha/beta-Hydrolases"/>
    <property type="match status" value="1"/>
</dbReference>
<dbReference type="Gene3D" id="3.40.50.1820">
    <property type="entry name" value="alpha/beta hydrolase"/>
    <property type="match status" value="1"/>
</dbReference>
<dbReference type="PANTHER" id="PTHR10061">
    <property type="entry name" value="S-FORMYLGLUTATHIONE HYDROLASE"/>
    <property type="match status" value="1"/>
</dbReference>
<dbReference type="Proteomes" id="UP000485058">
    <property type="component" value="Unassembled WGS sequence"/>
</dbReference>
<keyword evidence="4" id="KW-0719">Serine esterase</keyword>
<keyword evidence="7" id="KW-1185">Reference proteome</keyword>
<dbReference type="AlphaFoldDB" id="A0A699YVY9"/>
<keyword evidence="5 6" id="KW-0378">Hydrolase</keyword>
<evidence type="ECO:0000313" key="7">
    <source>
        <dbReference type="Proteomes" id="UP000485058"/>
    </source>
</evidence>
<dbReference type="InterPro" id="IPR000801">
    <property type="entry name" value="Esterase-like"/>
</dbReference>
<dbReference type="InterPro" id="IPR029058">
    <property type="entry name" value="AB_hydrolase_fold"/>
</dbReference>
<feature type="non-terminal residue" evidence="6">
    <location>
        <position position="114"/>
    </location>
</feature>
<evidence type="ECO:0000256" key="4">
    <source>
        <dbReference type="ARBA" id="ARBA00022487"/>
    </source>
</evidence>
<dbReference type="GO" id="GO:0046294">
    <property type="term" value="P:formaldehyde catabolic process"/>
    <property type="evidence" value="ECO:0007669"/>
    <property type="project" value="InterPro"/>
</dbReference>
<dbReference type="GO" id="GO:0005829">
    <property type="term" value="C:cytosol"/>
    <property type="evidence" value="ECO:0007669"/>
    <property type="project" value="TreeGrafter"/>
</dbReference>
<dbReference type="Pfam" id="PF00756">
    <property type="entry name" value="Esterase"/>
    <property type="match status" value="1"/>
</dbReference>
<dbReference type="GO" id="GO:0052689">
    <property type="term" value="F:carboxylic ester hydrolase activity"/>
    <property type="evidence" value="ECO:0007669"/>
    <property type="project" value="UniProtKB-KW"/>
</dbReference>
<accession>A0A699YVY9</accession>
<proteinExistence type="inferred from homology"/>
<evidence type="ECO:0000256" key="3">
    <source>
        <dbReference type="ARBA" id="ARBA00016774"/>
    </source>
</evidence>
<evidence type="ECO:0000256" key="2">
    <source>
        <dbReference type="ARBA" id="ARBA00012479"/>
    </source>
</evidence>
<organism evidence="6 7">
    <name type="scientific">Haematococcus lacustris</name>
    <name type="common">Green alga</name>
    <name type="synonym">Haematococcus pluvialis</name>
    <dbReference type="NCBI Taxonomy" id="44745"/>
    <lineage>
        <taxon>Eukaryota</taxon>
        <taxon>Viridiplantae</taxon>
        <taxon>Chlorophyta</taxon>
        <taxon>core chlorophytes</taxon>
        <taxon>Chlorophyceae</taxon>
        <taxon>CS clade</taxon>
        <taxon>Chlamydomonadales</taxon>
        <taxon>Haematococcaceae</taxon>
        <taxon>Haematococcus</taxon>
    </lineage>
</organism>
<dbReference type="PANTHER" id="PTHR10061:SF0">
    <property type="entry name" value="S-FORMYLGLUTATHIONE HYDROLASE"/>
    <property type="match status" value="1"/>
</dbReference>